<sequence>MLNIAPRIVMPQNWNSQWWQWNKFKFDGFDIIYCGIGIGYNVLGGNKDNVPLEATKGGHGKCRKARFSRAKESYGIDPGCVALVLAKPEEHPLLGGMEKVEPVLGFEDMKLWQEPSVLRQG</sequence>
<reference evidence="1" key="1">
    <citation type="journal article" date="2021" name="Sci. Rep.">
        <title>Diploid genomic architecture of Nitzschia inconspicua, an elite biomass production diatom.</title>
        <authorList>
            <person name="Oliver A."/>
            <person name="Podell S."/>
            <person name="Pinowska A."/>
            <person name="Traller J.C."/>
            <person name="Smith S.R."/>
            <person name="McClure R."/>
            <person name="Beliaev A."/>
            <person name="Bohutskyi P."/>
            <person name="Hill E.A."/>
            <person name="Rabines A."/>
            <person name="Zheng H."/>
            <person name="Allen L.Z."/>
            <person name="Kuo A."/>
            <person name="Grigoriev I.V."/>
            <person name="Allen A.E."/>
            <person name="Hazlebeck D."/>
            <person name="Allen E.E."/>
        </authorList>
    </citation>
    <scope>NUCLEOTIDE SEQUENCE</scope>
    <source>
        <strain evidence="1">Hildebrandi</strain>
    </source>
</reference>
<reference evidence="1" key="2">
    <citation type="submission" date="2021-04" db="EMBL/GenBank/DDBJ databases">
        <authorList>
            <person name="Podell S."/>
        </authorList>
    </citation>
    <scope>NUCLEOTIDE SEQUENCE</scope>
    <source>
        <strain evidence="1">Hildebrandi</strain>
    </source>
</reference>
<comment type="caution">
    <text evidence="1">The sequence shown here is derived from an EMBL/GenBank/DDBJ whole genome shotgun (WGS) entry which is preliminary data.</text>
</comment>
<evidence type="ECO:0000313" key="3">
    <source>
        <dbReference type="Proteomes" id="UP000693970"/>
    </source>
</evidence>
<dbReference type="Proteomes" id="UP000693970">
    <property type="component" value="Unassembled WGS sequence"/>
</dbReference>
<evidence type="ECO:0000313" key="1">
    <source>
        <dbReference type="EMBL" id="KAG7336480.1"/>
    </source>
</evidence>
<proteinExistence type="predicted"/>
<dbReference type="EMBL" id="JAGRRH010000123">
    <property type="protein sequence ID" value="KAG7336480.1"/>
    <property type="molecule type" value="Genomic_DNA"/>
</dbReference>
<name>A0A9K3K4N1_9STRA</name>
<accession>A0A9K3K4N1</accession>
<dbReference type="AlphaFoldDB" id="A0A9K3K4N1"/>
<dbReference type="EMBL" id="JAGRRH010000005">
    <property type="protein sequence ID" value="KAG7369783.1"/>
    <property type="molecule type" value="Genomic_DNA"/>
</dbReference>
<evidence type="ECO:0000313" key="2">
    <source>
        <dbReference type="EMBL" id="KAG7369783.1"/>
    </source>
</evidence>
<gene>
    <name evidence="1" type="ORF">IV203_024846</name>
    <name evidence="2" type="ORF">IV203_027529</name>
</gene>
<protein>
    <submittedName>
        <fullName evidence="1">Uncharacterized protein</fullName>
    </submittedName>
</protein>
<keyword evidence="3" id="KW-1185">Reference proteome</keyword>
<organism evidence="1 3">
    <name type="scientific">Nitzschia inconspicua</name>
    <dbReference type="NCBI Taxonomy" id="303405"/>
    <lineage>
        <taxon>Eukaryota</taxon>
        <taxon>Sar</taxon>
        <taxon>Stramenopiles</taxon>
        <taxon>Ochrophyta</taxon>
        <taxon>Bacillariophyta</taxon>
        <taxon>Bacillariophyceae</taxon>
        <taxon>Bacillariophycidae</taxon>
        <taxon>Bacillariales</taxon>
        <taxon>Bacillariaceae</taxon>
        <taxon>Nitzschia</taxon>
    </lineage>
</organism>